<feature type="region of interest" description="Disordered" evidence="1">
    <location>
        <begin position="42"/>
        <end position="264"/>
    </location>
</feature>
<feature type="compositionally biased region" description="Basic and acidic residues" evidence="1">
    <location>
        <begin position="371"/>
        <end position="384"/>
    </location>
</feature>
<feature type="region of interest" description="Disordered" evidence="1">
    <location>
        <begin position="669"/>
        <end position="701"/>
    </location>
</feature>
<evidence type="ECO:0000256" key="1">
    <source>
        <dbReference type="SAM" id="MobiDB-lite"/>
    </source>
</evidence>
<evidence type="ECO:0000313" key="4">
    <source>
        <dbReference type="Proteomes" id="UP000053392"/>
    </source>
</evidence>
<dbReference type="Proteomes" id="UP000053392">
    <property type="component" value="Unassembled WGS sequence"/>
</dbReference>
<protein>
    <submittedName>
        <fullName evidence="3">Uncharacterized protein</fullName>
    </submittedName>
</protein>
<keyword evidence="2" id="KW-1133">Transmembrane helix</keyword>
<feature type="compositionally biased region" description="Polar residues" evidence="1">
    <location>
        <begin position="294"/>
        <end position="322"/>
    </location>
</feature>
<feature type="compositionally biased region" description="Polar residues" evidence="1">
    <location>
        <begin position="77"/>
        <end position="87"/>
    </location>
</feature>
<feature type="compositionally biased region" description="Basic and acidic residues" evidence="1">
    <location>
        <begin position="234"/>
        <end position="249"/>
    </location>
</feature>
<evidence type="ECO:0000313" key="3">
    <source>
        <dbReference type="EMBL" id="KIR43710.1"/>
    </source>
</evidence>
<keyword evidence="2" id="KW-0812">Transmembrane</keyword>
<feature type="compositionally biased region" description="Low complexity" evidence="1">
    <location>
        <begin position="189"/>
        <end position="213"/>
    </location>
</feature>
<feature type="region of interest" description="Disordered" evidence="1">
    <location>
        <begin position="882"/>
        <end position="901"/>
    </location>
</feature>
<name>A0A0D0VFT4_9TREE</name>
<dbReference type="EMBL" id="KN847896">
    <property type="protein sequence ID" value="KIR43710.1"/>
    <property type="molecule type" value="Genomic_DNA"/>
</dbReference>
<keyword evidence="2" id="KW-0472">Membrane</keyword>
<dbReference type="OrthoDB" id="2575061at2759"/>
<keyword evidence="4" id="KW-1185">Reference proteome</keyword>
<sequence>MPLSEHHRIVQELKEVTRAGSPTSPSAPIATIKDIDRVRRVTGSNHRRIHSTPGPSASSEVGIRERTLSGGAFEKMTNMSDGRSANPTGKIREEPVTAVASSVTSKPKLASESVPGPKEKVNAKIASATEINAPKQRSSSSPPPTIVPIAVSSIQSAPHDASASHPQTETSPTTPDVRIIESPFPPPSSFLLSPPQSPINPSSSRVYASAVAADLEKSVLPSKKRSGNLPTPSAREKGKGREISERPGEGRAQTMRRGFIGPGGIMHKITSSQSLSEVRTALPFTRSTEAERSGQATLHSKAFSPTKQSQTSRSLNTPNSVTFLRPPPPPPRTSSYRQHRQPVFAPSLARIAAPSSGPSSHRPLVSSAEFSSRHSQLETRESGELSRVGLPEEDVEMIEIPRFKKRELNLGLVRKHRGKQRTIWLALGSLWVVNGLLSLFFDVNVIYILVHTKLWQFAAAAYAILWALSTIVVWLGWELGYEFWRRWRLGESFKTTICMKWAANVIEGRPAIEPIYFSLPASLHLSLKSYDHFIFLLHIRTSPLGTQYAKDIIPETCHALIQLLPGLIPLLPRAAIAIVALISFWKPNVDVHASYGGQIDETADRDPNFFRSDHPGELTNYSKGVLLSFTIHIAFRLAVVIASAICLLVSSGRPLGGVIGKRFRRSIAFGHGDNPSTPRRRRRKSSFQPRDPNLTRSPQKSWVDEENSWDWAWKERTRARVQDAFELCMVRLDGKSSIFKHAGETGTRQDVPWAKSSDKITEGISMKDKGKKDASYSATGFIAEIVAEGFSLPCPPSTINEFEAIRLESILDPTGVVKAQPSSSRASINVTSSTDDLFYTAPASMTPAGVKKLSVAGATKKDGVSISTYKERSGWVTEFGVKEKNGRETPDPEGSDDESAGLLFATSPRQSMLFREWSGSTASHLSRKMSGDVSQHSHFTTSGEGSRSGTISTTSTQRRSNTTSHPHALDLVRTGSSSTTMIKESLNGVALAATNGSSGFVRKASSGTILSNGTERKRCRKINNDEGSEELTDDGPVTPRSKHDKTIGLGASFGYFPTS</sequence>
<feature type="region of interest" description="Disordered" evidence="1">
    <location>
        <begin position="286"/>
        <end position="339"/>
    </location>
</feature>
<evidence type="ECO:0000256" key="2">
    <source>
        <dbReference type="SAM" id="Phobius"/>
    </source>
</evidence>
<organism evidence="3 4">
    <name type="scientific">Cryptococcus deuterogattii Ram5</name>
    <dbReference type="NCBI Taxonomy" id="1296110"/>
    <lineage>
        <taxon>Eukaryota</taxon>
        <taxon>Fungi</taxon>
        <taxon>Dikarya</taxon>
        <taxon>Basidiomycota</taxon>
        <taxon>Agaricomycotina</taxon>
        <taxon>Tremellomycetes</taxon>
        <taxon>Tremellales</taxon>
        <taxon>Cryptococcaceae</taxon>
        <taxon>Cryptococcus</taxon>
        <taxon>Cryptococcus gattii species complex</taxon>
    </lineage>
</organism>
<dbReference type="AlphaFoldDB" id="A0A0D0VFT4"/>
<proteinExistence type="predicted"/>
<feature type="region of interest" description="Disordered" evidence="1">
    <location>
        <begin position="351"/>
        <end position="385"/>
    </location>
</feature>
<feature type="transmembrane region" description="Helical" evidence="2">
    <location>
        <begin position="455"/>
        <end position="477"/>
    </location>
</feature>
<feature type="region of interest" description="Disordered" evidence="1">
    <location>
        <begin position="1016"/>
        <end position="1049"/>
    </location>
</feature>
<feature type="compositionally biased region" description="Low complexity" evidence="1">
    <location>
        <begin position="940"/>
        <end position="964"/>
    </location>
</feature>
<reference evidence="3 4" key="1">
    <citation type="submission" date="2015-01" db="EMBL/GenBank/DDBJ databases">
        <title>The Genome Sequence of Cryptococcus gattii Ram5.</title>
        <authorList>
            <consortium name="The Broad Institute Genomics Platform"/>
            <person name="Cuomo C."/>
            <person name="Litvintseva A."/>
            <person name="Chen Y."/>
            <person name="Heitman J."/>
            <person name="Sun S."/>
            <person name="Springer D."/>
            <person name="Dromer F."/>
            <person name="Young S."/>
            <person name="Zeng Q."/>
            <person name="Gargeya S."/>
            <person name="Abouelleil A."/>
            <person name="Alvarado L."/>
            <person name="Chapman S.B."/>
            <person name="Gainer-Dewar J."/>
            <person name="Goldberg J."/>
            <person name="Griggs A."/>
            <person name="Gujja S."/>
            <person name="Hansen M."/>
            <person name="Howarth C."/>
            <person name="Imamovic A."/>
            <person name="Larimer J."/>
            <person name="Murphy C."/>
            <person name="Naylor J."/>
            <person name="Pearson M."/>
            <person name="Priest M."/>
            <person name="Roberts A."/>
            <person name="Saif S."/>
            <person name="Shea T."/>
            <person name="Sykes S."/>
            <person name="Wortman J."/>
            <person name="Nusbaum C."/>
            <person name="Birren B."/>
        </authorList>
    </citation>
    <scope>NUCLEOTIDE SEQUENCE [LARGE SCALE GENOMIC DNA]</scope>
    <source>
        <strain evidence="3 4">Ram5</strain>
    </source>
</reference>
<gene>
    <name evidence="3" type="ORF">I313_00554</name>
</gene>
<feature type="transmembrane region" description="Helical" evidence="2">
    <location>
        <begin position="423"/>
        <end position="449"/>
    </location>
</feature>
<dbReference type="HOGENOM" id="CLU_289500_0_0_1"/>
<feature type="region of interest" description="Disordered" evidence="1">
    <location>
        <begin position="925"/>
        <end position="969"/>
    </location>
</feature>
<accession>A0A0D0VFT4</accession>
<feature type="compositionally biased region" description="Polar residues" evidence="1">
    <location>
        <begin position="164"/>
        <end position="174"/>
    </location>
</feature>